<accession>Q23J63</accession>
<dbReference type="AlphaFoldDB" id="Q23J63"/>
<dbReference type="InParanoid" id="Q23J63"/>
<keyword evidence="2" id="KW-1185">Reference proteome</keyword>
<dbReference type="KEGG" id="tet:TTHERM_00491090"/>
<dbReference type="EMBL" id="GG662691">
    <property type="protein sequence ID" value="EAR96641.2"/>
    <property type="molecule type" value="Genomic_DNA"/>
</dbReference>
<protein>
    <submittedName>
        <fullName evidence="1">Uncharacterized protein</fullName>
    </submittedName>
</protein>
<reference evidence="2" key="1">
    <citation type="journal article" date="2006" name="PLoS Biol.">
        <title>Macronuclear genome sequence of the ciliate Tetrahymena thermophila, a model eukaryote.</title>
        <authorList>
            <person name="Eisen J.A."/>
            <person name="Coyne R.S."/>
            <person name="Wu M."/>
            <person name="Wu D."/>
            <person name="Thiagarajan M."/>
            <person name="Wortman J.R."/>
            <person name="Badger J.H."/>
            <person name="Ren Q."/>
            <person name="Amedeo P."/>
            <person name="Jones K.M."/>
            <person name="Tallon L.J."/>
            <person name="Delcher A.L."/>
            <person name="Salzberg S.L."/>
            <person name="Silva J.C."/>
            <person name="Haas B.J."/>
            <person name="Majoros W.H."/>
            <person name="Farzad M."/>
            <person name="Carlton J.M."/>
            <person name="Smith R.K. Jr."/>
            <person name="Garg J."/>
            <person name="Pearlman R.E."/>
            <person name="Karrer K.M."/>
            <person name="Sun L."/>
            <person name="Manning G."/>
            <person name="Elde N.C."/>
            <person name="Turkewitz A.P."/>
            <person name="Asai D.J."/>
            <person name="Wilkes D.E."/>
            <person name="Wang Y."/>
            <person name="Cai H."/>
            <person name="Collins K."/>
            <person name="Stewart B.A."/>
            <person name="Lee S.R."/>
            <person name="Wilamowska K."/>
            <person name="Weinberg Z."/>
            <person name="Ruzzo W.L."/>
            <person name="Wloga D."/>
            <person name="Gaertig J."/>
            <person name="Frankel J."/>
            <person name="Tsao C.-C."/>
            <person name="Gorovsky M.A."/>
            <person name="Keeling P.J."/>
            <person name="Waller R.F."/>
            <person name="Patron N.J."/>
            <person name="Cherry J.M."/>
            <person name="Stover N.A."/>
            <person name="Krieger C.J."/>
            <person name="del Toro C."/>
            <person name="Ryder H.F."/>
            <person name="Williamson S.C."/>
            <person name="Barbeau R.A."/>
            <person name="Hamilton E.P."/>
            <person name="Orias E."/>
        </authorList>
    </citation>
    <scope>NUCLEOTIDE SEQUENCE [LARGE SCALE GENOMIC DNA]</scope>
    <source>
        <strain evidence="2">SB210</strain>
    </source>
</reference>
<sequence>MAQKNSKSFTDDIQIQNSLMRFRKDDQTQETFNENVNYDNQQFIQQQISPFFNEKEDLQKKWIYIGNKLNHNNYNEDNSFQKTNSNPFNAQIDNYKKKHTSDSFKTEGKNDPQISYDQYSNQIMKPRSFSIDKQRDSQYIQNEDSNQCFHEAKYKQFDLNQNLFDFQNENISQDRNLNDQISNQQAYQNQKCSLTEGIFTHQNTYDEINNHPIEQFQQINSNINKLYFQQDCNSSNKYDQINIQSLENQNNCQEQERNPIIIDDYLYDSQQFGRYDDFVNTYRDQSEKKSFLMEQNYCEKSDFQNCYSIEPQVNTDQKDSQKFTQFWSDQFDDNLGVLKDQSEKNSSDLVEQSGQLKQKKATIIQQNQQIVQKNLTCQTLVEESLTLSKQQQKQQKQCEEDEKKSKVFLGKTFKSNKDKQKQQRKSKHFQIITEIKQQNFLEIDFKLLEDFKNDIKKNLIRDMLNRCNKNVNQELLSLINVSLAGLQTWHDMI</sequence>
<organism evidence="1 2">
    <name type="scientific">Tetrahymena thermophila (strain SB210)</name>
    <dbReference type="NCBI Taxonomy" id="312017"/>
    <lineage>
        <taxon>Eukaryota</taxon>
        <taxon>Sar</taxon>
        <taxon>Alveolata</taxon>
        <taxon>Ciliophora</taxon>
        <taxon>Intramacronucleata</taxon>
        <taxon>Oligohymenophorea</taxon>
        <taxon>Hymenostomatida</taxon>
        <taxon>Tetrahymenina</taxon>
        <taxon>Tetrahymenidae</taxon>
        <taxon>Tetrahymena</taxon>
    </lineage>
</organism>
<dbReference type="HOGENOM" id="CLU_476111_0_0_1"/>
<dbReference type="GeneID" id="7835258"/>
<evidence type="ECO:0000313" key="2">
    <source>
        <dbReference type="Proteomes" id="UP000009168"/>
    </source>
</evidence>
<proteinExistence type="predicted"/>
<dbReference type="RefSeq" id="XP_001016886.2">
    <property type="nucleotide sequence ID" value="XM_001016886.2"/>
</dbReference>
<dbReference type="Proteomes" id="UP000009168">
    <property type="component" value="Unassembled WGS sequence"/>
</dbReference>
<name>Q23J63_TETTS</name>
<evidence type="ECO:0000313" key="1">
    <source>
        <dbReference type="EMBL" id="EAR96641.2"/>
    </source>
</evidence>
<gene>
    <name evidence="1" type="ORF">TTHERM_00491090</name>
</gene>